<dbReference type="AlphaFoldDB" id="A0A941HZ72"/>
<dbReference type="Proteomes" id="UP000677016">
    <property type="component" value="Unassembled WGS sequence"/>
</dbReference>
<reference evidence="1" key="1">
    <citation type="submission" date="2021-04" db="EMBL/GenBank/DDBJ databases">
        <title>Phycicoccus avicenniae sp. nov., a novel endophytic actinomycetes isolated from branch of Avicennia mariana.</title>
        <authorList>
            <person name="Tuo L."/>
        </authorList>
    </citation>
    <scope>NUCLEOTIDE SEQUENCE</scope>
    <source>
        <strain evidence="1">BSK3Z-2</strain>
    </source>
</reference>
<sequence length="230" mass="25771">MAGGNLLGTWQERLRDAPAGAAMDKLSTMVSVALGASSIAKERVKDDLLSYFPRAQDLGLKTAPQVLDLIYNFDKMPNWSVTYATPNTIAPFFSPSVLAFAAHRLGNPLEYGEAHRRILRYAMPKWAEVPFYKPSAARRAIPYMWQNLDWRPVREHVAGRLEFSESFDGSAIQEALTLVERGEGTARQEILLQRFLWESTFDAYLDDVTRAAEACERDLAVASTGRTLRA</sequence>
<proteinExistence type="predicted"/>
<accession>A0A941HZ72</accession>
<protein>
    <submittedName>
        <fullName evidence="1">Uncharacterized protein</fullName>
    </submittedName>
</protein>
<organism evidence="1 2">
    <name type="scientific">Phycicoccus avicenniae</name>
    <dbReference type="NCBI Taxonomy" id="2828860"/>
    <lineage>
        <taxon>Bacteria</taxon>
        <taxon>Bacillati</taxon>
        <taxon>Actinomycetota</taxon>
        <taxon>Actinomycetes</taxon>
        <taxon>Micrococcales</taxon>
        <taxon>Intrasporangiaceae</taxon>
        <taxon>Phycicoccus</taxon>
    </lineage>
</organism>
<dbReference type="EMBL" id="JAGSNF010000004">
    <property type="protein sequence ID" value="MBR7742610.1"/>
    <property type="molecule type" value="Genomic_DNA"/>
</dbReference>
<comment type="caution">
    <text evidence="1">The sequence shown here is derived from an EMBL/GenBank/DDBJ whole genome shotgun (WGS) entry which is preliminary data.</text>
</comment>
<gene>
    <name evidence="1" type="ORF">KC207_04830</name>
</gene>
<evidence type="ECO:0000313" key="2">
    <source>
        <dbReference type="Proteomes" id="UP000677016"/>
    </source>
</evidence>
<evidence type="ECO:0000313" key="1">
    <source>
        <dbReference type="EMBL" id="MBR7742610.1"/>
    </source>
</evidence>
<dbReference type="RefSeq" id="WP_211601767.1">
    <property type="nucleotide sequence ID" value="NZ_JAGSNF010000004.1"/>
</dbReference>
<name>A0A941HZ72_9MICO</name>
<keyword evidence="2" id="KW-1185">Reference proteome</keyword>